<dbReference type="RefSeq" id="WP_058856501.1">
    <property type="nucleotide sequence ID" value="NZ_BMMH01000046.1"/>
</dbReference>
<keyword evidence="2" id="KW-1185">Reference proteome</keyword>
<accession>A0A917RZH1</accession>
<reference evidence="1" key="2">
    <citation type="submission" date="2020-09" db="EMBL/GenBank/DDBJ databases">
        <authorList>
            <person name="Sun Q."/>
            <person name="Zhou Y."/>
        </authorList>
    </citation>
    <scope>NUCLEOTIDE SEQUENCE</scope>
    <source>
        <strain evidence="1">CGMCC 4.3508</strain>
    </source>
</reference>
<evidence type="ECO:0000313" key="2">
    <source>
        <dbReference type="Proteomes" id="UP000638263"/>
    </source>
</evidence>
<evidence type="ECO:0000313" key="1">
    <source>
        <dbReference type="EMBL" id="GGL46989.1"/>
    </source>
</evidence>
<dbReference type="SUPFAM" id="SSF81923">
    <property type="entry name" value="Double Clp-N motif"/>
    <property type="match status" value="1"/>
</dbReference>
<proteinExistence type="predicted"/>
<comment type="caution">
    <text evidence="1">The sequence shown here is derived from an EMBL/GenBank/DDBJ whole genome shotgun (WGS) entry which is preliminary data.</text>
</comment>
<dbReference type="AlphaFoldDB" id="A0A917RZH1"/>
<dbReference type="Proteomes" id="UP000638263">
    <property type="component" value="Unassembled WGS sequence"/>
</dbReference>
<dbReference type="EMBL" id="BMMH01000046">
    <property type="protein sequence ID" value="GGL46989.1"/>
    <property type="molecule type" value="Genomic_DNA"/>
</dbReference>
<reference evidence="1" key="1">
    <citation type="journal article" date="2014" name="Int. J. Syst. Evol. Microbiol.">
        <title>Complete genome sequence of Corynebacterium casei LMG S-19264T (=DSM 44701T), isolated from a smear-ripened cheese.</title>
        <authorList>
            <consortium name="US DOE Joint Genome Institute (JGI-PGF)"/>
            <person name="Walter F."/>
            <person name="Albersmeier A."/>
            <person name="Kalinowski J."/>
            <person name="Ruckert C."/>
        </authorList>
    </citation>
    <scope>NUCLEOTIDE SEQUENCE</scope>
    <source>
        <strain evidence="1">CGMCC 4.3508</strain>
    </source>
</reference>
<organism evidence="1 2">
    <name type="scientific">Nocardia jinanensis</name>
    <dbReference type="NCBI Taxonomy" id="382504"/>
    <lineage>
        <taxon>Bacteria</taxon>
        <taxon>Bacillati</taxon>
        <taxon>Actinomycetota</taxon>
        <taxon>Actinomycetes</taxon>
        <taxon>Mycobacteriales</taxon>
        <taxon>Nocardiaceae</taxon>
        <taxon>Nocardia</taxon>
    </lineage>
</organism>
<sequence>MTTVDRDSTVTTITGAAPGVIVALRRAAVIAAEHGHNYLGVEDLLTALLETTPPMEVHWKQQELGALTFDEVQHLARSVVPGPVTGEHGPAEPATVTFEVSGRHAEEFLAMIEQNS</sequence>
<dbReference type="InterPro" id="IPR036628">
    <property type="entry name" value="Clp_N_dom_sf"/>
</dbReference>
<protein>
    <submittedName>
        <fullName evidence="1">Uncharacterized protein</fullName>
    </submittedName>
</protein>
<gene>
    <name evidence="1" type="ORF">GCM10011588_72370</name>
</gene>
<name>A0A917RZH1_9NOCA</name>